<protein>
    <submittedName>
        <fullName evidence="2">Uncharacterized protein</fullName>
    </submittedName>
</protein>
<dbReference type="EMBL" id="RCXO01000071">
    <property type="protein sequence ID" value="RYT71043.1"/>
    <property type="molecule type" value="Genomic_DNA"/>
</dbReference>
<gene>
    <name evidence="1" type="ORF">DWX27_24285</name>
    <name evidence="2" type="ORF">EAJ06_23845</name>
</gene>
<dbReference type="EMBL" id="QRWT01000075">
    <property type="protein sequence ID" value="RGT42825.1"/>
    <property type="molecule type" value="Genomic_DNA"/>
</dbReference>
<reference evidence="1 3" key="1">
    <citation type="submission" date="2018-08" db="EMBL/GenBank/DDBJ databases">
        <title>A genome reference for cultivated species of the human gut microbiota.</title>
        <authorList>
            <person name="Zou Y."/>
            <person name="Xue W."/>
            <person name="Luo G."/>
        </authorList>
    </citation>
    <scope>NUCLEOTIDE SEQUENCE [LARGE SCALE GENOMIC DNA]</scope>
    <source>
        <strain evidence="1 3">AF19-10AC</strain>
    </source>
</reference>
<reference evidence="2 4" key="2">
    <citation type="journal article" date="2019" name="Science, e1252229">
        <title>Invertible promoters mediate bacterial phase variation, antibiotic resistance, and host adaptation in the gut.</title>
        <authorList>
            <person name="Jiang X."/>
            <person name="Hall A.B."/>
            <person name="Arthur T.D."/>
            <person name="Plichta D.R."/>
            <person name="Covington C.T."/>
            <person name="Poyet M."/>
            <person name="Crothers J."/>
            <person name="Moses P.L."/>
            <person name="Tolonen A.C."/>
            <person name="Vlamakis H."/>
            <person name="Alm E.J."/>
            <person name="Xavier R.J."/>
        </authorList>
    </citation>
    <scope>NUCLEOTIDE SEQUENCE [LARGE SCALE GENOMIC DNA]</scope>
    <source>
        <strain evidence="2">Bf_0095</strain>
        <strain evidence="4">bf_0095</strain>
    </source>
</reference>
<evidence type="ECO:0000313" key="4">
    <source>
        <dbReference type="Proteomes" id="UP000291191"/>
    </source>
</evidence>
<dbReference type="OrthoDB" id="795241at2"/>
<evidence type="ECO:0000313" key="3">
    <source>
        <dbReference type="Proteomes" id="UP000284772"/>
    </source>
</evidence>
<keyword evidence="4" id="KW-1185">Reference proteome</keyword>
<dbReference type="Proteomes" id="UP000284772">
    <property type="component" value="Unassembled WGS sequence"/>
</dbReference>
<comment type="caution">
    <text evidence="2">The sequence shown here is derived from an EMBL/GenBank/DDBJ whole genome shotgun (WGS) entry which is preliminary data.</text>
</comment>
<organism evidence="2 4">
    <name type="scientific">Bacteroides intestinalis</name>
    <dbReference type="NCBI Taxonomy" id="329854"/>
    <lineage>
        <taxon>Bacteria</taxon>
        <taxon>Pseudomonadati</taxon>
        <taxon>Bacteroidota</taxon>
        <taxon>Bacteroidia</taxon>
        <taxon>Bacteroidales</taxon>
        <taxon>Bacteroidaceae</taxon>
        <taxon>Bacteroides</taxon>
    </lineage>
</organism>
<proteinExistence type="predicted"/>
<dbReference type="AlphaFoldDB" id="A0A412NQ11"/>
<name>A0A412NQ11_9BACE</name>
<accession>A0A412NQ11</accession>
<sequence>MKRIRTKIGDVFCVKVSESEKRYFQLIAYDLTQLNSDVIRVFKKAYDMESNPLLSDVINDDIDFYAHCVTKFGLKFSLWDKVGYITDVGDISRILFKGTVDYGINKPGDEPIKVSHNWYVWHINDDVFTDVGELKGEYRKADIGLVVNPYDIVDRIKTGKYQFAYPDFE</sequence>
<evidence type="ECO:0000313" key="2">
    <source>
        <dbReference type="EMBL" id="RYT71043.1"/>
    </source>
</evidence>
<dbReference type="Proteomes" id="UP000291191">
    <property type="component" value="Unassembled WGS sequence"/>
</dbReference>
<evidence type="ECO:0000313" key="1">
    <source>
        <dbReference type="EMBL" id="RGT42825.1"/>
    </source>
</evidence>